<evidence type="ECO:0000256" key="1">
    <source>
        <dbReference type="ARBA" id="ARBA00001947"/>
    </source>
</evidence>
<dbReference type="InterPro" id="IPR041891">
    <property type="entry name" value="Alpha_CA_prokaryot-like"/>
</dbReference>
<dbReference type="SMART" id="SM01057">
    <property type="entry name" value="Carb_anhydrase"/>
    <property type="match status" value="1"/>
</dbReference>
<feature type="domain" description="J" evidence="6">
    <location>
        <begin position="1165"/>
        <end position="1251"/>
    </location>
</feature>
<dbReference type="SMART" id="SM00271">
    <property type="entry name" value="DnaJ"/>
    <property type="match status" value="1"/>
</dbReference>
<dbReference type="SUPFAM" id="SSF48452">
    <property type="entry name" value="TPR-like"/>
    <property type="match status" value="2"/>
</dbReference>
<evidence type="ECO:0000313" key="8">
    <source>
        <dbReference type="EMBL" id="OIV92306.1"/>
    </source>
</evidence>
<dbReference type="Pfam" id="PF13181">
    <property type="entry name" value="TPR_8"/>
    <property type="match status" value="1"/>
</dbReference>
<dbReference type="PRINTS" id="PR00625">
    <property type="entry name" value="JDOMAIN"/>
</dbReference>
<evidence type="ECO:0000256" key="2">
    <source>
        <dbReference type="ARBA" id="ARBA00012925"/>
    </source>
</evidence>
<feature type="region of interest" description="Disordered" evidence="5">
    <location>
        <begin position="1125"/>
        <end position="1148"/>
    </location>
</feature>
<dbReference type="CDD" id="cd03124">
    <property type="entry name" value="alpha_CA_prokaryotic_like"/>
    <property type="match status" value="1"/>
</dbReference>
<proteinExistence type="predicted"/>
<feature type="compositionally biased region" description="Basic and acidic residues" evidence="5">
    <location>
        <begin position="578"/>
        <end position="588"/>
    </location>
</feature>
<comment type="catalytic activity">
    <reaction evidence="4">
        <text>hydrogencarbonate + H(+) = CO2 + H2O</text>
        <dbReference type="Rhea" id="RHEA:10748"/>
        <dbReference type="ChEBI" id="CHEBI:15377"/>
        <dbReference type="ChEBI" id="CHEBI:15378"/>
        <dbReference type="ChEBI" id="CHEBI:16526"/>
        <dbReference type="ChEBI" id="CHEBI:17544"/>
        <dbReference type="EC" id="4.2.1.1"/>
    </reaction>
</comment>
<dbReference type="Gene3D" id="3.10.200.10">
    <property type="entry name" value="Alpha carbonic anhydrase"/>
    <property type="match status" value="1"/>
</dbReference>
<protein>
    <recommendedName>
        <fullName evidence="2">carbonic anhydrase</fullName>
        <ecNumber evidence="2">4.2.1.1</ecNumber>
    </recommendedName>
</protein>
<dbReference type="SUPFAM" id="SSF51069">
    <property type="entry name" value="Carbonic anhydrase"/>
    <property type="match status" value="1"/>
</dbReference>
<dbReference type="InterPro" id="IPR001148">
    <property type="entry name" value="CA_dom"/>
</dbReference>
<dbReference type="EMBL" id="CM007379">
    <property type="protein sequence ID" value="OIV92306.1"/>
    <property type="molecule type" value="Genomic_DNA"/>
</dbReference>
<dbReference type="InterPro" id="IPR001623">
    <property type="entry name" value="DnaJ_domain"/>
</dbReference>
<evidence type="ECO:0000256" key="3">
    <source>
        <dbReference type="ARBA" id="ARBA00023239"/>
    </source>
</evidence>
<dbReference type="Gene3D" id="1.25.40.10">
    <property type="entry name" value="Tetratricopeptide repeat domain"/>
    <property type="match status" value="3"/>
</dbReference>
<dbReference type="PANTHER" id="PTHR45181:SF8">
    <property type="entry name" value="HEAT SHOCK PROTEIN DNAJ WITH TETRATRICOPEPTIDE REPEAT-CONTAINING PROTEIN"/>
    <property type="match status" value="1"/>
</dbReference>
<evidence type="ECO:0000259" key="6">
    <source>
        <dbReference type="PROSITE" id="PS50076"/>
    </source>
</evidence>
<organism evidence="8 9">
    <name type="scientific">Lupinus angustifolius</name>
    <name type="common">Narrow-leaved blue lupine</name>
    <dbReference type="NCBI Taxonomy" id="3871"/>
    <lineage>
        <taxon>Eukaryota</taxon>
        <taxon>Viridiplantae</taxon>
        <taxon>Streptophyta</taxon>
        <taxon>Embryophyta</taxon>
        <taxon>Tracheophyta</taxon>
        <taxon>Spermatophyta</taxon>
        <taxon>Magnoliopsida</taxon>
        <taxon>eudicotyledons</taxon>
        <taxon>Gunneridae</taxon>
        <taxon>Pentapetalae</taxon>
        <taxon>rosids</taxon>
        <taxon>fabids</taxon>
        <taxon>Fabales</taxon>
        <taxon>Fabaceae</taxon>
        <taxon>Papilionoideae</taxon>
        <taxon>50 kb inversion clade</taxon>
        <taxon>genistoids sensu lato</taxon>
        <taxon>core genistoids</taxon>
        <taxon>Genisteae</taxon>
        <taxon>Lupinus</taxon>
    </lineage>
</organism>
<feature type="compositionally biased region" description="Basic residues" evidence="5">
    <location>
        <begin position="486"/>
        <end position="501"/>
    </location>
</feature>
<dbReference type="InterPro" id="IPR019734">
    <property type="entry name" value="TPR_rpt"/>
</dbReference>
<comment type="cofactor">
    <cofactor evidence="1">
        <name>Zn(2+)</name>
        <dbReference type="ChEBI" id="CHEBI:29105"/>
    </cofactor>
</comment>
<evidence type="ECO:0000313" key="9">
    <source>
        <dbReference type="Proteomes" id="UP000188354"/>
    </source>
</evidence>
<dbReference type="Pfam" id="PF00226">
    <property type="entry name" value="DnaJ"/>
    <property type="match status" value="1"/>
</dbReference>
<feature type="compositionally biased region" description="Basic residues" evidence="5">
    <location>
        <begin position="52"/>
        <end position="70"/>
    </location>
</feature>
<dbReference type="InterPro" id="IPR018253">
    <property type="entry name" value="DnaJ_domain_CS"/>
</dbReference>
<feature type="region of interest" description="Disordered" evidence="5">
    <location>
        <begin position="37"/>
        <end position="75"/>
    </location>
</feature>
<keyword evidence="3" id="KW-0456">Lyase</keyword>
<reference evidence="8 9" key="1">
    <citation type="journal article" date="2017" name="Plant Biotechnol. J.">
        <title>A comprehensive draft genome sequence for lupin (Lupinus angustifolius), an emerging health food: insights into plant-microbe interactions and legume evolution.</title>
        <authorList>
            <person name="Hane J.K."/>
            <person name="Ming Y."/>
            <person name="Kamphuis L.G."/>
            <person name="Nelson M.N."/>
            <person name="Garg G."/>
            <person name="Atkins C.A."/>
            <person name="Bayer P.E."/>
            <person name="Bravo A."/>
            <person name="Bringans S."/>
            <person name="Cannon S."/>
            <person name="Edwards D."/>
            <person name="Foley R."/>
            <person name="Gao L.L."/>
            <person name="Harrison M.J."/>
            <person name="Huang W."/>
            <person name="Hurgobin B."/>
            <person name="Li S."/>
            <person name="Liu C.W."/>
            <person name="McGrath A."/>
            <person name="Morahan G."/>
            <person name="Murray J."/>
            <person name="Weller J."/>
            <person name="Jian J."/>
            <person name="Singh K.B."/>
        </authorList>
    </citation>
    <scope>NUCLEOTIDE SEQUENCE [LARGE SCALE GENOMIC DNA]</scope>
    <source>
        <strain evidence="9">cv. Tanjil</strain>
        <tissue evidence="8">Whole plant</tissue>
    </source>
</reference>
<feature type="compositionally biased region" description="Polar residues" evidence="5">
    <location>
        <begin position="11"/>
        <end position="22"/>
    </location>
</feature>
<feature type="compositionally biased region" description="Low complexity" evidence="5">
    <location>
        <begin position="589"/>
        <end position="603"/>
    </location>
</feature>
<accession>A0A1J7GVZ0</accession>
<evidence type="ECO:0000256" key="4">
    <source>
        <dbReference type="ARBA" id="ARBA00048348"/>
    </source>
</evidence>
<dbReference type="CDD" id="cd06257">
    <property type="entry name" value="DnaJ"/>
    <property type="match status" value="1"/>
</dbReference>
<dbReference type="PROSITE" id="PS00162">
    <property type="entry name" value="ALPHA_CA_1"/>
    <property type="match status" value="1"/>
</dbReference>
<sequence length="1501" mass="164889">MSTPAVHLRSPINTSSVDSTSHFPPLPHQVPFPHFNADNLTSSATAATTARTRSKPRLTKLRKQSTKSRTRTTDSGFNPFCSDQVTVSDDISRKFGDTGFVFSASVPARDLNSEQEEASTIVKETEVRKCGGVEFVFSAKPSVKESNSRGNEAITVSGEGEVNIRGFVFNANGSNLVSEKGKSSEFVENSVGESKSGAKVEPEKLNCLNFVFGDNHSGKASKINVEKQESIGGMRYSDCVTGTNTVAHQNGYLGNDDIGKVKSAFGSSHGSPTAYSAFPSYKLTDEMKKLNIDRSQDDTNRDSTNAHVSSSFGFVFGGSEKAFGDFNVTSGSISNDQESRTNAASENIGGKLFKKCEANNVQNETGCGIAYGSIGTPCSKPSSNKGKIPVPEVSQVNGTAAPLSSSSFGLNSIQNNYASTDHPLNEDHNTRKDCFTSTPDASKESFMDFKPPTWSPDCFKENLFPELNRKSESTQKGKSCKEKGSKYMRRKSRPHSLNKKPTRLDHLSKENNSLESPDCSASYSPMDFSPYQETGADDQDVKASKDLNDLHPKFPIGCEDEHLAAANRRVDTNTADQRCGDPDNDKLLSRNGSSSVGDSHSSGPEIVLPSLETHQFSSSSLSGASADAGIDFSSNTEKQKPDHFVHHLGDSKETDFAFSASTAEDTSSFKGKQKKYRRRKGRDSFVICPNMNGKFESSVQFSPLTPANISSQSDGMDRSRMNDQIKEGGIAYSSTIHEACDKWRLRGNQAYKDGGLSEAEDFYTLGINSVPSTERSGCLIKPLLLCYSNRAATRMRLGRIREALGDCGLAIALDPTFQKAKMRIANCHLLLGEVENAQQCFNKCMESGSVVCLDRRVIVEAAEGLHKAQKVAECISSAAELLKKRTSDAAGTALELLTTALSISPSSEKMLQMKAEALYLLQKYDAAIQLCESSQHLAEKNFVSLPNSGSSSNISMRDNYSSVNLWRWSLISKCYFHLGKLEASLKVLEKLQQVVSVNDRCVIGNVGDPLSLAATIRELLDHKNAGNENFKLGKYKEAVENYTVALSSNIKSRPFAAICFCNRAAAHQALGQIADSIADCSMAMAISRNYAKAISRRATLHEKVRDYEQAACDLRKLISVFESQSDEKAKPSDSPSGSNGVKESRQAHQRLLSVEDQAKKKTLLDFYLILGTKPADTASDIKKAYHKAALRHHPDKAGQWLPRSEVGDEGKVWKEISQEVHKDADRLFKMIGEAYAVLSDPAKRSEYDLEEEIKKASQSSQEEEFSYIKGSAKGPENWGNINPKWKVCGNGKLQSPIDLVDKRVQVSPKLCKLQRYYKPAPAVLRNMGHAIMLQWNGDAGQFIIDGIQYNLLQYHWHTPSEHTLNGSIFDLELHAFHQSSKGEMAVIGVWYKIGRPDPLLSKLLEHIKSLKEQDINLGVINPKDILFEGTSYYRYAGSLTTPPCTEGVSWTVVKKVRTVSVEQLNALKEAVHRGFEQNARPTLEVCGREVYVFSPEDEKEF</sequence>
<dbReference type="PROSITE" id="PS51144">
    <property type="entry name" value="ALPHA_CA_2"/>
    <property type="match status" value="1"/>
</dbReference>
<dbReference type="Gramene" id="OIV92306">
    <property type="protein sequence ID" value="OIV92306"/>
    <property type="gene ID" value="TanjilG_10516"/>
</dbReference>
<feature type="region of interest" description="Disordered" evidence="5">
    <location>
        <begin position="573"/>
        <end position="606"/>
    </location>
</feature>
<dbReference type="PROSITE" id="PS00636">
    <property type="entry name" value="DNAJ_1"/>
    <property type="match status" value="1"/>
</dbReference>
<dbReference type="Gene3D" id="1.10.287.110">
    <property type="entry name" value="DnaJ domain"/>
    <property type="match status" value="1"/>
</dbReference>
<keyword evidence="9" id="KW-1185">Reference proteome</keyword>
<feature type="compositionally biased region" description="Basic and acidic residues" evidence="5">
    <location>
        <begin position="469"/>
        <end position="485"/>
    </location>
</feature>
<dbReference type="PROSITE" id="PS50076">
    <property type="entry name" value="DNAJ_2"/>
    <property type="match status" value="1"/>
</dbReference>
<dbReference type="InterPro" id="IPR036398">
    <property type="entry name" value="CA_dom_sf"/>
</dbReference>
<dbReference type="SMART" id="SM00028">
    <property type="entry name" value="TPR"/>
    <property type="match status" value="8"/>
</dbReference>
<dbReference type="EC" id="4.2.1.1" evidence="2"/>
<dbReference type="PANTHER" id="PTHR45181">
    <property type="entry name" value="HEAT SHOCK PROTEIN DNAJ WITH TETRATRICOPEPTIDE REPEAT-CONTAINING PROTEIN"/>
    <property type="match status" value="1"/>
</dbReference>
<feature type="compositionally biased region" description="Low complexity" evidence="5">
    <location>
        <begin position="41"/>
        <end position="51"/>
    </location>
</feature>
<dbReference type="InterPro" id="IPR036869">
    <property type="entry name" value="J_dom_sf"/>
</dbReference>
<dbReference type="Proteomes" id="UP000188354">
    <property type="component" value="Chromosome LG19"/>
</dbReference>
<dbReference type="InterPro" id="IPR018338">
    <property type="entry name" value="Carbonic_anhydrase_a-class_CS"/>
</dbReference>
<dbReference type="SUPFAM" id="SSF46565">
    <property type="entry name" value="Chaperone J-domain"/>
    <property type="match status" value="1"/>
</dbReference>
<evidence type="ECO:0000256" key="5">
    <source>
        <dbReference type="SAM" id="MobiDB-lite"/>
    </source>
</evidence>
<dbReference type="OMA" id="LWRWSLI"/>
<dbReference type="GO" id="GO:0008270">
    <property type="term" value="F:zinc ion binding"/>
    <property type="evidence" value="ECO:0007669"/>
    <property type="project" value="InterPro"/>
</dbReference>
<dbReference type="STRING" id="3871.A0A1J7GVZ0"/>
<dbReference type="GO" id="GO:0004089">
    <property type="term" value="F:carbonate dehydratase activity"/>
    <property type="evidence" value="ECO:0007669"/>
    <property type="project" value="UniProtKB-EC"/>
</dbReference>
<gene>
    <name evidence="8" type="ORF">TanjilG_10516</name>
</gene>
<dbReference type="Pfam" id="PF00194">
    <property type="entry name" value="Carb_anhydrase"/>
    <property type="match status" value="1"/>
</dbReference>
<name>A0A1J7GVZ0_LUPAN</name>
<feature type="compositionally biased region" description="Polar residues" evidence="5">
    <location>
        <begin position="510"/>
        <end position="523"/>
    </location>
</feature>
<feature type="region of interest" description="Disordered" evidence="5">
    <location>
        <begin position="1"/>
        <end position="22"/>
    </location>
</feature>
<dbReference type="InterPro" id="IPR011990">
    <property type="entry name" value="TPR-like_helical_dom_sf"/>
</dbReference>
<feature type="region of interest" description="Disordered" evidence="5">
    <location>
        <begin position="469"/>
        <end position="539"/>
    </location>
</feature>
<feature type="domain" description="Alpha-carbonic anhydrase" evidence="7">
    <location>
        <begin position="1263"/>
        <end position="1494"/>
    </location>
</feature>
<evidence type="ECO:0000259" key="7">
    <source>
        <dbReference type="PROSITE" id="PS51144"/>
    </source>
</evidence>